<evidence type="ECO:0000313" key="7">
    <source>
        <dbReference type="Proteomes" id="UP000526302"/>
    </source>
</evidence>
<dbReference type="Gene3D" id="2.40.50.140">
    <property type="entry name" value="Nucleic acid-binding proteins"/>
    <property type="match status" value="1"/>
</dbReference>
<dbReference type="Pfam" id="PF01176">
    <property type="entry name" value="eIF-1a"/>
    <property type="match status" value="1"/>
</dbReference>
<name>A0A7K4BZX1_9ARCH</name>
<comment type="function">
    <text evidence="1 2">Seems to be required for maximal rate of protein biosynthesis. Enhances ribosome dissociation into subunits and stabilizes the binding of the initiator Met-tRNA(I) to 40 S ribosomal subunits.</text>
</comment>
<dbReference type="GO" id="GO:0003743">
    <property type="term" value="F:translation initiation factor activity"/>
    <property type="evidence" value="ECO:0007669"/>
    <property type="project" value="UniProtKB-UniRule"/>
</dbReference>
<dbReference type="InterPro" id="IPR001253">
    <property type="entry name" value="TIF_eIF-1A"/>
</dbReference>
<dbReference type="CDD" id="cd05793">
    <property type="entry name" value="S1_IF1A"/>
    <property type="match status" value="1"/>
</dbReference>
<feature type="domain" description="S1-like" evidence="5">
    <location>
        <begin position="21"/>
        <end position="95"/>
    </location>
</feature>
<dbReference type="EMBL" id="JAAZKV010000023">
    <property type="protein sequence ID" value="NMA44794.1"/>
    <property type="molecule type" value="Genomic_DNA"/>
</dbReference>
<keyword evidence="2 3" id="KW-0648">Protein biosynthesis</keyword>
<evidence type="ECO:0000256" key="3">
    <source>
        <dbReference type="PROSITE-ProRule" id="PRU00181"/>
    </source>
</evidence>
<dbReference type="Proteomes" id="UP000526302">
    <property type="component" value="Unassembled WGS sequence"/>
</dbReference>
<dbReference type="NCBIfam" id="NF003084">
    <property type="entry name" value="PRK04012.1-3"/>
    <property type="match status" value="1"/>
</dbReference>
<dbReference type="NCBIfam" id="TIGR00523">
    <property type="entry name" value="eIF-1A"/>
    <property type="match status" value="1"/>
</dbReference>
<gene>
    <name evidence="6" type="primary">eif1A</name>
    <name evidence="2" type="synonym">eif1a</name>
    <name evidence="6" type="ORF">GX950_03225</name>
</gene>
<dbReference type="NCBIfam" id="NF003085">
    <property type="entry name" value="PRK04012.1-5"/>
    <property type="match status" value="1"/>
</dbReference>
<dbReference type="InterPro" id="IPR012340">
    <property type="entry name" value="NA-bd_OB-fold"/>
</dbReference>
<evidence type="ECO:0000256" key="2">
    <source>
        <dbReference type="HAMAP-Rule" id="MF_00216"/>
    </source>
</evidence>
<dbReference type="PROSITE" id="PS50832">
    <property type="entry name" value="S1_IF1_TYPE"/>
    <property type="match status" value="1"/>
</dbReference>
<evidence type="ECO:0000256" key="1">
    <source>
        <dbReference type="ARBA" id="ARBA00025502"/>
    </source>
</evidence>
<organism evidence="6 7">
    <name type="scientific">Candidatus Iainarchaeum sp</name>
    <dbReference type="NCBI Taxonomy" id="3101447"/>
    <lineage>
        <taxon>Archaea</taxon>
        <taxon>Candidatus Iainarchaeota</taxon>
        <taxon>Candidatus Iainarchaeia</taxon>
        <taxon>Candidatus Iainarchaeales</taxon>
        <taxon>Candidatus Iainarchaeaceae</taxon>
        <taxon>Candidatus Iainarchaeum</taxon>
    </lineage>
</organism>
<protein>
    <recommendedName>
        <fullName evidence="2">Translation initiation factor 1A</fullName>
        <shortName evidence="2">aIF-1A</shortName>
    </recommendedName>
</protein>
<dbReference type="PANTHER" id="PTHR21668">
    <property type="entry name" value="EIF-1A"/>
    <property type="match status" value="1"/>
</dbReference>
<comment type="similarity">
    <text evidence="2 4">Belongs to the eIF-1A family.</text>
</comment>
<accession>A0A7K4BZX1</accession>
<dbReference type="InterPro" id="IPR006196">
    <property type="entry name" value="RNA-binding_domain_S1_IF1"/>
</dbReference>
<dbReference type="HAMAP" id="MF_00216">
    <property type="entry name" value="aIF_1A"/>
    <property type="match status" value="1"/>
</dbReference>
<dbReference type="SUPFAM" id="SSF50249">
    <property type="entry name" value="Nucleic acid-binding proteins"/>
    <property type="match status" value="1"/>
</dbReference>
<reference evidence="6 7" key="1">
    <citation type="journal article" date="2020" name="Biotechnol. Biofuels">
        <title>New insights from the biogas microbiome by comprehensive genome-resolved metagenomics of nearly 1600 species originating from multiple anaerobic digesters.</title>
        <authorList>
            <person name="Campanaro S."/>
            <person name="Treu L."/>
            <person name="Rodriguez-R L.M."/>
            <person name="Kovalovszki A."/>
            <person name="Ziels R.M."/>
            <person name="Maus I."/>
            <person name="Zhu X."/>
            <person name="Kougias P.G."/>
            <person name="Basile A."/>
            <person name="Luo G."/>
            <person name="Schluter A."/>
            <person name="Konstantinidis K.T."/>
            <person name="Angelidaki I."/>
        </authorList>
    </citation>
    <scope>NUCLEOTIDE SEQUENCE [LARGE SCALE GENOMIC DNA]</scope>
    <source>
        <strain evidence="6">AS22ysBPME_79</strain>
    </source>
</reference>
<comment type="caution">
    <text evidence="6">The sequence shown here is derived from an EMBL/GenBank/DDBJ whole genome shotgun (WGS) entry which is preliminary data.</text>
</comment>
<dbReference type="SMART" id="SM00652">
    <property type="entry name" value="eIF1a"/>
    <property type="match status" value="1"/>
</dbReference>
<evidence type="ECO:0000313" key="6">
    <source>
        <dbReference type="EMBL" id="NMA44794.1"/>
    </source>
</evidence>
<dbReference type="GO" id="GO:0003723">
    <property type="term" value="F:RNA binding"/>
    <property type="evidence" value="ECO:0007669"/>
    <property type="project" value="InterPro"/>
</dbReference>
<evidence type="ECO:0000259" key="5">
    <source>
        <dbReference type="PROSITE" id="PS50832"/>
    </source>
</evidence>
<keyword evidence="2 3" id="KW-0396">Initiation factor</keyword>
<evidence type="ECO:0000256" key="4">
    <source>
        <dbReference type="RuleBase" id="RU004364"/>
    </source>
</evidence>
<dbReference type="AlphaFoldDB" id="A0A7K4BZX1"/>
<proteinExistence type="inferred from homology"/>
<sequence>MNKKRTGGQQNSEQINGETYVRVRVPNEKELEQFAVVLQLMGTNQVKALCEDGIERQFRIPGKLMKKVWLRENDLIIVKLWDFQPTKGDVVWRFLGHQTEYLKRNGYLQKLPI</sequence>